<accession>A0A813EPG5</accession>
<evidence type="ECO:0000313" key="3">
    <source>
        <dbReference type="Proteomes" id="UP000654075"/>
    </source>
</evidence>
<name>A0A813EPG5_POLGL</name>
<protein>
    <submittedName>
        <fullName evidence="2">Uncharacterized protein</fullName>
    </submittedName>
</protein>
<feature type="compositionally biased region" description="Basic residues" evidence="1">
    <location>
        <begin position="22"/>
        <end position="34"/>
    </location>
</feature>
<comment type="caution">
    <text evidence="2">The sequence shown here is derived from an EMBL/GenBank/DDBJ whole genome shotgun (WGS) entry which is preliminary data.</text>
</comment>
<dbReference type="OrthoDB" id="449326at2759"/>
<dbReference type="EMBL" id="CAJNNV010014445">
    <property type="protein sequence ID" value="CAE8602575.1"/>
    <property type="molecule type" value="Genomic_DNA"/>
</dbReference>
<gene>
    <name evidence="2" type="ORF">PGLA1383_LOCUS20816</name>
</gene>
<evidence type="ECO:0000313" key="2">
    <source>
        <dbReference type="EMBL" id="CAE8602575.1"/>
    </source>
</evidence>
<reference evidence="2" key="1">
    <citation type="submission" date="2021-02" db="EMBL/GenBank/DDBJ databases">
        <authorList>
            <person name="Dougan E. K."/>
            <person name="Rhodes N."/>
            <person name="Thang M."/>
            <person name="Chan C."/>
        </authorList>
    </citation>
    <scope>NUCLEOTIDE SEQUENCE</scope>
</reference>
<keyword evidence="3" id="KW-1185">Reference proteome</keyword>
<feature type="region of interest" description="Disordered" evidence="1">
    <location>
        <begin position="1"/>
        <end position="75"/>
    </location>
</feature>
<dbReference type="AlphaFoldDB" id="A0A813EPG5"/>
<evidence type="ECO:0000256" key="1">
    <source>
        <dbReference type="SAM" id="MobiDB-lite"/>
    </source>
</evidence>
<dbReference type="Proteomes" id="UP000654075">
    <property type="component" value="Unassembled WGS sequence"/>
</dbReference>
<proteinExistence type="predicted"/>
<sequence>MPVVASGASSRAPAARISNSRSRSRHRKRRRHRREQSAERTPTPPNKGVWENNPAPVPTQAPEPEAPEASQVHGEELDELRDWLLSLDSGRGALEKYLEPLIREFGNLSALPACLLPASSGGSIVSRIDPSLWAACQIQALGHRLLLSRAIVALAGE</sequence>
<organism evidence="2 3">
    <name type="scientific">Polarella glacialis</name>
    <name type="common">Dinoflagellate</name>
    <dbReference type="NCBI Taxonomy" id="89957"/>
    <lineage>
        <taxon>Eukaryota</taxon>
        <taxon>Sar</taxon>
        <taxon>Alveolata</taxon>
        <taxon>Dinophyceae</taxon>
        <taxon>Suessiales</taxon>
        <taxon>Suessiaceae</taxon>
        <taxon>Polarella</taxon>
    </lineage>
</organism>
<feature type="compositionally biased region" description="Low complexity" evidence="1">
    <location>
        <begin position="1"/>
        <end position="21"/>
    </location>
</feature>